<feature type="domain" description="Peptidase M16 N-terminal" evidence="2">
    <location>
        <begin position="476"/>
        <end position="594"/>
    </location>
</feature>
<evidence type="ECO:0000259" key="2">
    <source>
        <dbReference type="Pfam" id="PF00675"/>
    </source>
</evidence>
<dbReference type="PANTHER" id="PTHR11851:SF49">
    <property type="entry name" value="MITOCHONDRIAL-PROCESSING PEPTIDASE SUBUNIT ALPHA"/>
    <property type="match status" value="1"/>
</dbReference>
<feature type="domain" description="Peptidase M16 C-terminal" evidence="3">
    <location>
        <begin position="172"/>
        <end position="360"/>
    </location>
</feature>
<dbReference type="Pfam" id="PF05193">
    <property type="entry name" value="Peptidase_M16_C"/>
    <property type="match status" value="2"/>
</dbReference>
<dbReference type="Pfam" id="PF00675">
    <property type="entry name" value="Peptidase_M16"/>
    <property type="match status" value="2"/>
</dbReference>
<accession>A0A6J4V4Z4</accession>
<organism evidence="4">
    <name type="scientific">uncultured Thermomicrobiales bacterium</name>
    <dbReference type="NCBI Taxonomy" id="1645740"/>
    <lineage>
        <taxon>Bacteria</taxon>
        <taxon>Pseudomonadati</taxon>
        <taxon>Thermomicrobiota</taxon>
        <taxon>Thermomicrobia</taxon>
        <taxon>Thermomicrobiales</taxon>
        <taxon>environmental samples</taxon>
    </lineage>
</organism>
<dbReference type="GO" id="GO:0046872">
    <property type="term" value="F:metal ion binding"/>
    <property type="evidence" value="ECO:0007669"/>
    <property type="project" value="InterPro"/>
</dbReference>
<feature type="domain" description="Peptidase M16 C-terminal" evidence="3">
    <location>
        <begin position="625"/>
        <end position="804"/>
    </location>
</feature>
<dbReference type="InterPro" id="IPR011249">
    <property type="entry name" value="Metalloenz_LuxS/M16"/>
</dbReference>
<evidence type="ECO:0008006" key="5">
    <source>
        <dbReference type="Google" id="ProtNLM"/>
    </source>
</evidence>
<reference evidence="4" key="1">
    <citation type="submission" date="2020-02" db="EMBL/GenBank/DDBJ databases">
        <authorList>
            <person name="Meier V. D."/>
        </authorList>
    </citation>
    <scope>NUCLEOTIDE SEQUENCE</scope>
    <source>
        <strain evidence="4">AVDCRST_MAG59</strain>
    </source>
</reference>
<name>A0A6J4V4Z4_9BACT</name>
<dbReference type="InterPro" id="IPR007863">
    <property type="entry name" value="Peptidase_M16_C"/>
</dbReference>
<proteinExistence type="inferred from homology"/>
<dbReference type="PANTHER" id="PTHR11851">
    <property type="entry name" value="METALLOPROTEASE"/>
    <property type="match status" value="1"/>
</dbReference>
<evidence type="ECO:0000256" key="1">
    <source>
        <dbReference type="ARBA" id="ARBA00007261"/>
    </source>
</evidence>
<comment type="similarity">
    <text evidence="1">Belongs to the peptidase M16 family.</text>
</comment>
<dbReference type="EMBL" id="CADCWF010000227">
    <property type="protein sequence ID" value="CAA9568665.1"/>
    <property type="molecule type" value="Genomic_DNA"/>
</dbReference>
<dbReference type="AlphaFoldDB" id="A0A6J4V4Z4"/>
<evidence type="ECO:0000313" key="4">
    <source>
        <dbReference type="EMBL" id="CAA9568665.1"/>
    </source>
</evidence>
<sequence length="873" mass="94992">MSTERRTPIHRSRLENGLVVFLREDHSAPVASFWVFYRVGSRNELPGSTGISHWVEHMQFKGTPSVAKGQIFRDISRNGGTLNALTSNDWTAYFETLPADRINLSLAIESDRMTNSLFDPDETESERTVILSERQGSENQPVYLLAEEVIGAAFRSHPYRHMVIGHEADLRSITRDDLFAHYRRFYSPANAFVVAVGDFDADDMLERISLSFGQIPAGEATVAKPPDEPRQLAERRIILRRPAPTAYLRMAYKVPEARHADTAALLVADAILSGGKGMGLAGGGAMGRSSRLYRRLVTGGLARSVGSDIGLHIDPYLFVIGSSALPGIEPARMEEAVEDELVRLAADGPSETELARAIKQVRAQYVYSAEGVTNQAFWIGLMEIVDRFDRADDLVGELSAVTTDDVQRVASLYFQPERRTVGWLVPTIDGGGTKSDLADAAAFRLWGLKGPVDNRRSSQSFERRQLLLGGANLTQVRPGDPAVSVRLRVAAGALGDPEGKEGLAVLAARSMLRGTAHRTFEEINEFTDSRGASISVDAGRHATVVSVRCLREDLEPMLALAAEVLREPTFPGPEVEQVRREQLTGIHEADQDTRATADRLMRRSIFAPPHPLGRRVSGDHDSVLNISQEDLIAWHVTRFGPNLLTIAAVGGLDSADETAELVESAFDGWNATGEATGEAPPIPSFAESTPIREEIAGKSQADIAIGLPLISRLDPAYYALDSANLILGRLGLMGRLGATVRDAQGLAYYAFSGIEPGREGSVWVARAGVDPANVDRAVNSILRELHRLIDNPVSDEELADAKSYLTGSLPLALETNDGVVATLLNIEYYGLGLDFLDRYPALIKALTMDDLQTAAKQYLHPEAVSIAIAGPPQ</sequence>
<dbReference type="InterPro" id="IPR011765">
    <property type="entry name" value="Pept_M16_N"/>
</dbReference>
<protein>
    <recommendedName>
        <fullName evidence="5">Insulinase family protein</fullName>
    </recommendedName>
</protein>
<feature type="domain" description="Peptidase M16 N-terminal" evidence="2">
    <location>
        <begin position="20"/>
        <end position="163"/>
    </location>
</feature>
<dbReference type="SUPFAM" id="SSF63411">
    <property type="entry name" value="LuxS/MPP-like metallohydrolase"/>
    <property type="match status" value="4"/>
</dbReference>
<gene>
    <name evidence="4" type="ORF">AVDCRST_MAG59-3286</name>
</gene>
<dbReference type="Gene3D" id="3.30.830.10">
    <property type="entry name" value="Metalloenzyme, LuxS/M16 peptidase-like"/>
    <property type="match status" value="4"/>
</dbReference>
<dbReference type="InterPro" id="IPR050361">
    <property type="entry name" value="MPP/UQCRC_Complex"/>
</dbReference>
<evidence type="ECO:0000259" key="3">
    <source>
        <dbReference type="Pfam" id="PF05193"/>
    </source>
</evidence>